<feature type="site" description="Important for substrate specificity" evidence="3">
    <location>
        <position position="12"/>
    </location>
</feature>
<dbReference type="InterPro" id="IPR003697">
    <property type="entry name" value="Maf-like"/>
</dbReference>
<gene>
    <name evidence="4" type="primary">maf</name>
    <name evidence="4" type="ORF">H0266_00900</name>
</gene>
<comment type="subcellular location">
    <subcellularLocation>
        <location evidence="3">Cytoplasm</location>
    </subcellularLocation>
</comment>
<dbReference type="PIRSF" id="PIRSF006305">
    <property type="entry name" value="Maf"/>
    <property type="match status" value="1"/>
</dbReference>
<dbReference type="GO" id="GO:0009117">
    <property type="term" value="P:nucleotide metabolic process"/>
    <property type="evidence" value="ECO:0007669"/>
    <property type="project" value="UniProtKB-KW"/>
</dbReference>
<dbReference type="Gene3D" id="3.90.950.10">
    <property type="match status" value="1"/>
</dbReference>
<feature type="site" description="Important for substrate specificity" evidence="3">
    <location>
        <position position="151"/>
    </location>
</feature>
<keyword evidence="5" id="KW-1185">Reference proteome</keyword>
<comment type="similarity">
    <text evidence="3">Belongs to the Maf family. YhdE subfamily.</text>
</comment>
<evidence type="ECO:0000256" key="2">
    <source>
        <dbReference type="ARBA" id="ARBA00022801"/>
    </source>
</evidence>
<proteinExistence type="inferred from homology"/>
<organism evidence="4 5">
    <name type="scientific">Halobacillus locisalis</name>
    <dbReference type="NCBI Taxonomy" id="220753"/>
    <lineage>
        <taxon>Bacteria</taxon>
        <taxon>Bacillati</taxon>
        <taxon>Bacillota</taxon>
        <taxon>Bacilli</taxon>
        <taxon>Bacillales</taxon>
        <taxon>Bacillaceae</taxon>
        <taxon>Halobacillus</taxon>
    </lineage>
</organism>
<dbReference type="AlphaFoldDB" id="A0A838CNN2"/>
<dbReference type="PANTHER" id="PTHR43213:SF5">
    <property type="entry name" value="BIFUNCTIONAL DTTP_UTP PYROPHOSPHATASE_METHYLTRANSFERASE PROTEIN-RELATED"/>
    <property type="match status" value="1"/>
</dbReference>
<evidence type="ECO:0000313" key="5">
    <source>
        <dbReference type="Proteomes" id="UP000571017"/>
    </source>
</evidence>
<dbReference type="SUPFAM" id="SSF52972">
    <property type="entry name" value="ITPase-like"/>
    <property type="match status" value="1"/>
</dbReference>
<feature type="site" description="Important for substrate specificity" evidence="3">
    <location>
        <position position="69"/>
    </location>
</feature>
<dbReference type="EC" id="3.6.1.9" evidence="3"/>
<keyword evidence="2 3" id="KW-0378">Hydrolase</keyword>
<dbReference type="Pfam" id="PF02545">
    <property type="entry name" value="Maf"/>
    <property type="match status" value="1"/>
</dbReference>
<evidence type="ECO:0000313" key="4">
    <source>
        <dbReference type="EMBL" id="MBA2173449.1"/>
    </source>
</evidence>
<reference evidence="4 5" key="1">
    <citation type="journal article" date="2004" name="Extremophiles">
        <title>Halobacillus locisalis sp. nov., a halophilic bacterium isolated from a marine solar saltern of the Yellow Sea in Korea.</title>
        <authorList>
            <person name="Yoon J.H."/>
            <person name="Kang K.H."/>
            <person name="Oh T.K."/>
            <person name="Park Y.H."/>
        </authorList>
    </citation>
    <scope>NUCLEOTIDE SEQUENCE [LARGE SCALE GENOMIC DNA]</scope>
    <source>
        <strain evidence="4 5">KCTC 3788</strain>
    </source>
</reference>
<comment type="caution">
    <text evidence="3">Lacks conserved residue(s) required for the propagation of feature annotation.</text>
</comment>
<dbReference type="NCBIfam" id="TIGR00172">
    <property type="entry name" value="maf"/>
    <property type="match status" value="1"/>
</dbReference>
<name>A0A838CNN2_9BACI</name>
<comment type="function">
    <text evidence="3">Nucleoside triphosphate pyrophosphatase that hydrolyzes dTTP and UTP. May have a dual role in cell division arrest and in preventing the incorporation of modified nucleotides into cellular nucleic acids.</text>
</comment>
<comment type="cofactor">
    <cofactor evidence="1 3">
        <name>a divalent metal cation</name>
        <dbReference type="ChEBI" id="CHEBI:60240"/>
    </cofactor>
</comment>
<dbReference type="RefSeq" id="WP_181470513.1">
    <property type="nucleotide sequence ID" value="NZ_JACEFG010000001.1"/>
</dbReference>
<accession>A0A838CNN2</accession>
<evidence type="ECO:0000256" key="3">
    <source>
        <dbReference type="HAMAP-Rule" id="MF_00528"/>
    </source>
</evidence>
<dbReference type="GO" id="GO:0047429">
    <property type="term" value="F:nucleoside triphosphate diphosphatase activity"/>
    <property type="evidence" value="ECO:0007669"/>
    <property type="project" value="UniProtKB-EC"/>
</dbReference>
<dbReference type="GO" id="GO:0005737">
    <property type="term" value="C:cytoplasm"/>
    <property type="evidence" value="ECO:0007669"/>
    <property type="project" value="UniProtKB-SubCell"/>
</dbReference>
<keyword evidence="3" id="KW-0546">Nucleotide metabolism</keyword>
<dbReference type="PANTHER" id="PTHR43213">
    <property type="entry name" value="BIFUNCTIONAL DTTP/UTP PYROPHOSPHATASE/METHYLTRANSFERASE PROTEIN-RELATED"/>
    <property type="match status" value="1"/>
</dbReference>
<dbReference type="CDD" id="cd00555">
    <property type="entry name" value="Maf"/>
    <property type="match status" value="1"/>
</dbReference>
<keyword evidence="3" id="KW-0963">Cytoplasm</keyword>
<dbReference type="EMBL" id="JACEFG010000001">
    <property type="protein sequence ID" value="MBA2173449.1"/>
    <property type="molecule type" value="Genomic_DNA"/>
</dbReference>
<feature type="active site" description="Proton acceptor" evidence="3">
    <location>
        <position position="68"/>
    </location>
</feature>
<dbReference type="Proteomes" id="UP000571017">
    <property type="component" value="Unassembled WGS sequence"/>
</dbReference>
<sequence>MPVLVLGSQSPRRKELLSKAGFEFDVRSSNVDETLPGGVLPEEAVLMLAERKSEALEVREGEVVLTSDTVVAKDDLILGKPSSVEEAFDTLRALSGETHQVWTGVTIRSRSITASFAVRTDVTFFQLEDKEIRDYLKTDEAWDKAGGYGIQGKGGLFVEKVNGDYYSVVGLPIARVVRELKPFGIYPS</sequence>
<dbReference type="InterPro" id="IPR029001">
    <property type="entry name" value="ITPase-like_fam"/>
</dbReference>
<dbReference type="HAMAP" id="MF_00528">
    <property type="entry name" value="Maf"/>
    <property type="match status" value="1"/>
</dbReference>
<comment type="caution">
    <text evidence="4">The sequence shown here is derived from an EMBL/GenBank/DDBJ whole genome shotgun (WGS) entry which is preliminary data.</text>
</comment>
<protein>
    <recommendedName>
        <fullName evidence="3">dTTP/UTP pyrophosphatase</fullName>
        <shortName evidence="3">dTTPase/UTPase</shortName>
        <ecNumber evidence="3">3.6.1.9</ecNumber>
    </recommendedName>
    <alternativeName>
        <fullName evidence="3">Nucleoside triphosphate pyrophosphatase</fullName>
    </alternativeName>
    <alternativeName>
        <fullName evidence="3">Nucleotide pyrophosphatase</fullName>
        <shortName evidence="3">Nucleotide PPase</shortName>
    </alternativeName>
</protein>
<evidence type="ECO:0000256" key="1">
    <source>
        <dbReference type="ARBA" id="ARBA00001968"/>
    </source>
</evidence>
<comment type="catalytic activity">
    <reaction evidence="3">
        <text>dTTP + H2O = dTMP + diphosphate + H(+)</text>
        <dbReference type="Rhea" id="RHEA:28534"/>
        <dbReference type="ChEBI" id="CHEBI:15377"/>
        <dbReference type="ChEBI" id="CHEBI:15378"/>
        <dbReference type="ChEBI" id="CHEBI:33019"/>
        <dbReference type="ChEBI" id="CHEBI:37568"/>
        <dbReference type="ChEBI" id="CHEBI:63528"/>
        <dbReference type="EC" id="3.6.1.9"/>
    </reaction>
</comment>
<comment type="catalytic activity">
    <reaction evidence="3">
        <text>UTP + H2O = UMP + diphosphate + H(+)</text>
        <dbReference type="Rhea" id="RHEA:29395"/>
        <dbReference type="ChEBI" id="CHEBI:15377"/>
        <dbReference type="ChEBI" id="CHEBI:15378"/>
        <dbReference type="ChEBI" id="CHEBI:33019"/>
        <dbReference type="ChEBI" id="CHEBI:46398"/>
        <dbReference type="ChEBI" id="CHEBI:57865"/>
        <dbReference type="EC" id="3.6.1.9"/>
    </reaction>
</comment>